<comment type="caution">
    <text evidence="2">The sequence shown here is derived from an EMBL/GenBank/DDBJ whole genome shotgun (WGS) entry which is preliminary data.</text>
</comment>
<accession>A0A0F8WYR9</accession>
<evidence type="ECO:0000256" key="1">
    <source>
        <dbReference type="SAM" id="MobiDB-lite"/>
    </source>
</evidence>
<feature type="compositionally biased region" description="Low complexity" evidence="1">
    <location>
        <begin position="106"/>
        <end position="148"/>
    </location>
</feature>
<dbReference type="EMBL" id="LAZR01062210">
    <property type="protein sequence ID" value="KKK62002.1"/>
    <property type="molecule type" value="Genomic_DNA"/>
</dbReference>
<feature type="region of interest" description="Disordered" evidence="1">
    <location>
        <begin position="106"/>
        <end position="162"/>
    </location>
</feature>
<gene>
    <name evidence="2" type="ORF">LCGC14_3008700</name>
</gene>
<sequence length="162" mass="17066">MRKSPTDLTYLIGTTGNVLIWAFDANESGDEPSKYFITLDGVVIPEHDFVNWQDNVDIIVNVDGLDLGSYVVAIVANDTGTDNNQASSTTDAAIVSVVLEIIDTDQPSDTTSDSITSTPSDDSTSSDTTLDTTTSTTGTTNTVDTQSSNSGTSDVNAFPITI</sequence>
<name>A0A0F8WYR9_9ZZZZ</name>
<organism evidence="2">
    <name type="scientific">marine sediment metagenome</name>
    <dbReference type="NCBI Taxonomy" id="412755"/>
    <lineage>
        <taxon>unclassified sequences</taxon>
        <taxon>metagenomes</taxon>
        <taxon>ecological metagenomes</taxon>
    </lineage>
</organism>
<dbReference type="AlphaFoldDB" id="A0A0F8WYR9"/>
<evidence type="ECO:0000313" key="2">
    <source>
        <dbReference type="EMBL" id="KKK62002.1"/>
    </source>
</evidence>
<reference evidence="2" key="1">
    <citation type="journal article" date="2015" name="Nature">
        <title>Complex archaea that bridge the gap between prokaryotes and eukaryotes.</title>
        <authorList>
            <person name="Spang A."/>
            <person name="Saw J.H."/>
            <person name="Jorgensen S.L."/>
            <person name="Zaremba-Niedzwiedzka K."/>
            <person name="Martijn J."/>
            <person name="Lind A.E."/>
            <person name="van Eijk R."/>
            <person name="Schleper C."/>
            <person name="Guy L."/>
            <person name="Ettema T.J."/>
        </authorList>
    </citation>
    <scope>NUCLEOTIDE SEQUENCE</scope>
</reference>
<proteinExistence type="predicted"/>
<protein>
    <submittedName>
        <fullName evidence="2">Uncharacterized protein</fullName>
    </submittedName>
</protein>
<feature type="non-terminal residue" evidence="2">
    <location>
        <position position="162"/>
    </location>
</feature>